<reference evidence="7" key="2">
    <citation type="submission" date="2016-04" db="UniProtKB">
        <authorList>
            <consortium name="EnsemblMetazoa"/>
        </authorList>
    </citation>
    <scope>IDENTIFICATION</scope>
</reference>
<feature type="compositionally biased region" description="Polar residues" evidence="5">
    <location>
        <begin position="865"/>
        <end position="883"/>
    </location>
</feature>
<organism evidence="7 8">
    <name type="scientific">Atta cephalotes</name>
    <name type="common">Leafcutter ant</name>
    <dbReference type="NCBI Taxonomy" id="12957"/>
    <lineage>
        <taxon>Eukaryota</taxon>
        <taxon>Metazoa</taxon>
        <taxon>Ecdysozoa</taxon>
        <taxon>Arthropoda</taxon>
        <taxon>Hexapoda</taxon>
        <taxon>Insecta</taxon>
        <taxon>Pterygota</taxon>
        <taxon>Neoptera</taxon>
        <taxon>Endopterygota</taxon>
        <taxon>Hymenoptera</taxon>
        <taxon>Apocrita</taxon>
        <taxon>Aculeata</taxon>
        <taxon>Formicoidea</taxon>
        <taxon>Formicidae</taxon>
        <taxon>Myrmicinae</taxon>
        <taxon>Atta</taxon>
    </lineage>
</organism>
<dbReference type="OrthoDB" id="2438421at2759"/>
<dbReference type="AlphaFoldDB" id="A0A158NNN7"/>
<feature type="compositionally biased region" description="Basic and acidic residues" evidence="5">
    <location>
        <begin position="638"/>
        <end position="658"/>
    </location>
</feature>
<keyword evidence="3" id="KW-0862">Zinc</keyword>
<accession>A0A158NNN7</accession>
<keyword evidence="1" id="KW-0479">Metal-binding</keyword>
<dbReference type="KEGG" id="acep:105622336"/>
<keyword evidence="8" id="KW-1185">Reference proteome</keyword>
<feature type="region of interest" description="Disordered" evidence="5">
    <location>
        <begin position="405"/>
        <end position="438"/>
    </location>
</feature>
<dbReference type="PROSITE" id="PS50808">
    <property type="entry name" value="ZF_BED"/>
    <property type="match status" value="4"/>
</dbReference>
<dbReference type="GO" id="GO:0003677">
    <property type="term" value="F:DNA binding"/>
    <property type="evidence" value="ECO:0007669"/>
    <property type="project" value="InterPro"/>
</dbReference>
<keyword evidence="2 4" id="KW-0863">Zinc-finger</keyword>
<feature type="compositionally biased region" description="Basic and acidic residues" evidence="5">
    <location>
        <begin position="414"/>
        <end position="429"/>
    </location>
</feature>
<dbReference type="GO" id="GO:0008270">
    <property type="term" value="F:zinc ion binding"/>
    <property type="evidence" value="ECO:0007669"/>
    <property type="project" value="UniProtKB-KW"/>
</dbReference>
<dbReference type="EMBL" id="ADTU01021602">
    <property type="status" value="NOT_ANNOTATED_CDS"/>
    <property type="molecule type" value="Genomic_DNA"/>
</dbReference>
<protein>
    <recommendedName>
        <fullName evidence="6">BED-type domain-containing protein</fullName>
    </recommendedName>
</protein>
<dbReference type="InParanoid" id="A0A158NNN7"/>
<proteinExistence type="predicted"/>
<dbReference type="Pfam" id="PF02892">
    <property type="entry name" value="zf-BED"/>
    <property type="match status" value="2"/>
</dbReference>
<evidence type="ECO:0000313" key="7">
    <source>
        <dbReference type="EnsemblMetazoa" id="XP_012059145.1"/>
    </source>
</evidence>
<evidence type="ECO:0000256" key="3">
    <source>
        <dbReference type="ARBA" id="ARBA00022833"/>
    </source>
</evidence>
<feature type="compositionally biased region" description="Polar residues" evidence="5">
    <location>
        <begin position="199"/>
        <end position="209"/>
    </location>
</feature>
<name>A0A158NNN7_ATTCE</name>
<evidence type="ECO:0000256" key="2">
    <source>
        <dbReference type="ARBA" id="ARBA00022771"/>
    </source>
</evidence>
<evidence type="ECO:0000256" key="5">
    <source>
        <dbReference type="SAM" id="MobiDB-lite"/>
    </source>
</evidence>
<evidence type="ECO:0000313" key="8">
    <source>
        <dbReference type="Proteomes" id="UP000005205"/>
    </source>
</evidence>
<dbReference type="EnsemblMetazoa" id="XM_012203755.1">
    <property type="protein sequence ID" value="XP_012059145.1"/>
    <property type="gene ID" value="LOC105622336"/>
</dbReference>
<feature type="region of interest" description="Disordered" evidence="5">
    <location>
        <begin position="184"/>
        <end position="209"/>
    </location>
</feature>
<feature type="domain" description="BED-type" evidence="6">
    <location>
        <begin position="509"/>
        <end position="558"/>
    </location>
</feature>
<dbReference type="SMART" id="SM00614">
    <property type="entry name" value="ZnF_BED"/>
    <property type="match status" value="3"/>
</dbReference>
<evidence type="ECO:0000256" key="4">
    <source>
        <dbReference type="PROSITE-ProRule" id="PRU00027"/>
    </source>
</evidence>
<evidence type="ECO:0000259" key="6">
    <source>
        <dbReference type="PROSITE" id="PS50808"/>
    </source>
</evidence>
<dbReference type="InterPro" id="IPR036236">
    <property type="entry name" value="Znf_C2H2_sf"/>
</dbReference>
<feature type="domain" description="BED-type" evidence="6">
    <location>
        <begin position="67"/>
        <end position="116"/>
    </location>
</feature>
<feature type="domain" description="BED-type" evidence="6">
    <location>
        <begin position="285"/>
        <end position="333"/>
    </location>
</feature>
<evidence type="ECO:0000256" key="1">
    <source>
        <dbReference type="ARBA" id="ARBA00022723"/>
    </source>
</evidence>
<dbReference type="SUPFAM" id="SSF57667">
    <property type="entry name" value="beta-beta-alpha zinc fingers"/>
    <property type="match status" value="1"/>
</dbReference>
<reference evidence="8" key="1">
    <citation type="journal article" date="2011" name="PLoS Genet.">
        <title>The genome sequence of the leaf-cutter ant Atta cephalotes reveals insights into its obligate symbiotic lifestyle.</title>
        <authorList>
            <person name="Suen G."/>
            <person name="Teiling C."/>
            <person name="Li L."/>
            <person name="Holt C."/>
            <person name="Abouheif E."/>
            <person name="Bornberg-Bauer E."/>
            <person name="Bouffard P."/>
            <person name="Caldera E.J."/>
            <person name="Cash E."/>
            <person name="Cavanaugh A."/>
            <person name="Denas O."/>
            <person name="Elhaik E."/>
            <person name="Fave M.J."/>
            <person name="Gadau J."/>
            <person name="Gibson J.D."/>
            <person name="Graur D."/>
            <person name="Grubbs K.J."/>
            <person name="Hagen D.E."/>
            <person name="Harkins T.T."/>
            <person name="Helmkampf M."/>
            <person name="Hu H."/>
            <person name="Johnson B.R."/>
            <person name="Kim J."/>
            <person name="Marsh S.E."/>
            <person name="Moeller J.A."/>
            <person name="Munoz-Torres M.C."/>
            <person name="Murphy M.C."/>
            <person name="Naughton M.C."/>
            <person name="Nigam S."/>
            <person name="Overson R."/>
            <person name="Rajakumar R."/>
            <person name="Reese J.T."/>
            <person name="Scott J.J."/>
            <person name="Smith C.R."/>
            <person name="Tao S."/>
            <person name="Tsutsui N.D."/>
            <person name="Viljakainen L."/>
            <person name="Wissler L."/>
            <person name="Yandell M.D."/>
            <person name="Zimmer F."/>
            <person name="Taylor J."/>
            <person name="Slater S.C."/>
            <person name="Clifton S.W."/>
            <person name="Warren W.C."/>
            <person name="Elsik C.G."/>
            <person name="Smith C.D."/>
            <person name="Weinstock G.M."/>
            <person name="Gerardo N.M."/>
            <person name="Currie C.R."/>
        </authorList>
    </citation>
    <scope>NUCLEOTIDE SEQUENCE [LARGE SCALE GENOMIC DNA]</scope>
</reference>
<dbReference type="Proteomes" id="UP000005205">
    <property type="component" value="Unassembled WGS sequence"/>
</dbReference>
<sequence>MAALQGSDNWVWEHLKLDNSNIRCKSCIQTYKIGKKNKLIDMIVIIKAHLYHKHEIWNKEDRLKWENDNDLIWRYFDKVGLYEAKCKFCDRLLRQPYVPLIKSHLQSHHQEIRADVRKEIADKSLSQYFEIYEQDFSARCKRCNVEIGIYYGTDALIHHICFKKNQSLESQQEFDDNDMNRMTQQSAADENISSHDINRQVSGNEENEQSNTRYCADLMAALEGSDNWVSQHLKLDNSTVQCRSCIQTYKIGKRSKFIEMITMIKAHLYHKHEIWNEEDRLKWENDNDLIWQYFDKVSLYEAKCKFCDRLLRQPYVSLIKSHLQSHRQEIRAGVRKEIADKSLSQYFKIHEEEFSAQCKSCNVENDIFYGIDALIHHICFKNNQSLRSRQETDNNDVNSMTQQFIADENTSTSSHHDINRQTPRNRENKQSNTSRQCEDITAARQRSDNWVWKHGLKLNNSTIRCNIDKCNQTYYSKHKNVSILIKSMKVHLYHKHEIWTEEDRLKWENNNDLIWQYFDKVDLYKGKCKFCKNFRHGAYIQNLKSHLRRKHSQEIRAAIQKEISFKSLSQYFEIQEEEFSARCKRCNVEKDIFYGTDVLIRHNCFNKNQRLKSRQEPEDNVNRMTQQSIADENTSTSSHHDNINKQAPENRENEHESNTSRLSARRRSDNWVWKHVVKLDNFTVKCEIDSCNKTYYDSTKNSCRTIRMIKGHLYHKHKIWTEEDRLKWENNNDLVWEYFDKIDFYKGKCKFCKNIRHEANIQNLKSHLRKKHSQEIRAAIQKEIAYKSLSQYFEIQEEEFSARCKRCNIEKDIFYGIDVLIRHNCFDKTQLLKSGQESEDNKMNRMTQQSIATENTNFHHDDINRQTPRNQDQQSNTGINNLRSDSHINKNSRSKKGDAADNSEYMMQQDVAAENMATHYHHESTYWHDLENQDQQSECISSSGGNNTNNTVFLAHDVSDVSSHHDDTNWQALGYQIDQQRMMQQDVAAGNMVTHYHHVGTFWHGLENQENQQRMMQQDVAAENMVTRYHHVGTFWHGLENQDQQSSEGNNTNNTVFLAHDVSDVSSRHDATNWQALGYQIDQQSSEGNDMNNIVSLARDVSDVSFPHDGTNWQTLGYQVDQQRFQEGTNVSNVHRMMHQFVAAENVTTNSHNDGITLQAPGNHKNQ</sequence>
<feature type="region of interest" description="Disordered" evidence="5">
    <location>
        <begin position="629"/>
        <end position="662"/>
    </location>
</feature>
<gene>
    <name evidence="7" type="primary">105622336</name>
</gene>
<feature type="region of interest" description="Disordered" evidence="5">
    <location>
        <begin position="858"/>
        <end position="902"/>
    </location>
</feature>
<feature type="domain" description="BED-type" evidence="6">
    <location>
        <begin position="730"/>
        <end position="779"/>
    </location>
</feature>
<dbReference type="InterPro" id="IPR003656">
    <property type="entry name" value="Znf_BED"/>
</dbReference>